<name>Q9LNG1_ARATH</name>
<keyword evidence="1" id="KW-0813">Transport</keyword>
<evidence type="ECO:0000259" key="2">
    <source>
        <dbReference type="Pfam" id="PF12624"/>
    </source>
</evidence>
<dbReference type="EMBL" id="AC023673">
    <property type="protein sequence ID" value="AAF79523.1"/>
    <property type="molecule type" value="Genomic_DNA"/>
</dbReference>
<feature type="domain" description="Chorein N-terminal" evidence="2">
    <location>
        <begin position="1"/>
        <end position="350"/>
    </location>
</feature>
<reference key="1">
    <citation type="journal article" date="2000" name="Nature">
        <title>Sequence and analysis of chromosome 1 of the plant Arabidopsis thaliana.</title>
        <authorList>
            <person name="Theologis A."/>
            <person name="Ecker J.R."/>
            <person name="Palm C.J."/>
            <person name="Federspiel N.A."/>
            <person name="Kaul S."/>
            <person name="White O."/>
            <person name="Alonso J."/>
            <person name="Altafi H."/>
            <person name="Araujo R."/>
            <person name="Bowman C.L."/>
            <person name="Brooks S.Y."/>
            <person name="Buehler E."/>
            <person name="Chan A."/>
            <person name="Chao Q."/>
            <person name="Chen H."/>
            <person name="Cheuk R.F."/>
            <person name="Chin C.W."/>
            <person name="Chung M.K."/>
            <person name="Conn L."/>
            <person name="Conway A.B."/>
            <person name="Conway A.R."/>
            <person name="Creasy T.H."/>
            <person name="Dewar K."/>
            <person name="Dunn P."/>
            <person name="Etgu P."/>
            <person name="Feldblyum T.V."/>
            <person name="Feng J."/>
            <person name="Fong B."/>
            <person name="Fujii C.Y."/>
            <person name="Gill J.E."/>
            <person name="Goldsmith A.D."/>
            <person name="Haas B."/>
            <person name="Hansen N.F."/>
            <person name="Hughes B."/>
            <person name="Huizar L."/>
            <person name="Hunter J.L."/>
            <person name="Jenkins J."/>
            <person name="Johnson-Hopson C."/>
            <person name="Khan S."/>
            <person name="Khaykin E."/>
            <person name="Kim C.J."/>
            <person name="Koo H.L."/>
            <person name="Kremenetskaia I."/>
            <person name="Kurtz D.B."/>
            <person name="Kwan A."/>
            <person name="Lam B."/>
            <person name="Langin-Hooper S."/>
            <person name="Lee A."/>
            <person name="Lee J.M."/>
            <person name="Lenz C.A."/>
            <person name="Li J.H."/>
            <person name="Li Y."/>
            <person name="Lin X."/>
            <person name="Liu S.X."/>
            <person name="Liu Z.A."/>
            <person name="Luros J.S."/>
            <person name="Maiti R."/>
            <person name="Marziali A."/>
            <person name="Militscher J."/>
            <person name="Miranda M."/>
            <person name="Nguyen M."/>
            <person name="Nierman W.C."/>
            <person name="Osborne B.I."/>
            <person name="Pai G."/>
            <person name="Peterson J."/>
            <person name="Pham P.K."/>
            <person name="Rizzo M."/>
            <person name="Rooney T."/>
            <person name="Rowley D."/>
            <person name="Sakano H."/>
            <person name="Salzberg S.L."/>
            <person name="Schwartz J.R."/>
            <person name="Shinn P."/>
            <person name="Southwick A.M."/>
            <person name="Sun H."/>
            <person name="Tallon L.J."/>
            <person name="Tambunga G."/>
            <person name="Toriumi M.J."/>
            <person name="Town C.D."/>
            <person name="Utterback T."/>
            <person name="Van Aken S."/>
            <person name="Vaysberg M."/>
            <person name="Vysotskaia V.S."/>
            <person name="Walker M."/>
            <person name="Wu D."/>
            <person name="Yu G."/>
            <person name="Fraser C.M."/>
            <person name="Venter J.C."/>
            <person name="Davis R.W."/>
        </authorList>
    </citation>
    <scope>NUCLEOTIDE SEQUENCE [LARGE SCALE GENOMIC DNA]</scope>
    <source>
        <strain>cv. Columbia</strain>
    </source>
</reference>
<reference evidence="3" key="3">
    <citation type="submission" date="2000-06" db="EMBL/GenBank/DDBJ databases">
        <authorList>
            <person name="Cheuk R."/>
            <person name="Shinn P."/>
            <person name="Brooks S."/>
            <person name="Buehler E."/>
            <person name="Chao Q."/>
            <person name="Johnson-Hopson C."/>
            <person name="Khan S."/>
            <person name="Kim C."/>
            <person name="Altafi H."/>
            <person name="Bei B."/>
            <person name="Chin C."/>
            <person name="Chiou J."/>
            <person name="Choi E."/>
            <person name="Conn L."/>
            <person name="Conway A."/>
            <person name="Gonzalez A."/>
            <person name="Hansen N."/>
            <person name="Howing B."/>
            <person name="Koo T."/>
            <person name="Lam B."/>
            <person name="Lee J."/>
            <person name="Lenz C."/>
            <person name="Li J."/>
            <person name="Liu A."/>
            <person name="Liu J."/>
            <person name="Liu S."/>
            <person name="Mukharsky N."/>
            <person name="Nguyen M."/>
            <person name="Palm C."/>
            <person name="Pham P."/>
            <person name="Sakano H."/>
            <person name="Schwartz J."/>
            <person name="Southwick A."/>
            <person name="Thaveri A."/>
            <person name="Toriumi M."/>
            <person name="Vaysberg M."/>
            <person name="Yu G."/>
            <person name="Davis R."/>
            <person name="Federspiel N."/>
            <person name="Theologis A."/>
            <person name="Ecker J."/>
        </authorList>
    </citation>
    <scope>NUCLEOTIDE SEQUENCE</scope>
</reference>
<dbReference type="PIR" id="B96521">
    <property type="entry name" value="B96521"/>
</dbReference>
<dbReference type="Pfam" id="PF12624">
    <property type="entry name" value="VPS13_N"/>
    <property type="match status" value="1"/>
</dbReference>
<accession>Q9LNG1</accession>
<sequence length="488" mass="56178">MFEAHVLHLLRRYLGEYVHGLSTEALRISVWKGDVVLKDLKLKAEALNSLKLPVAVKSGFVGTITLKNFDDFPQDHCSRSVLLIDEVPWKSLGKEPVIVLIDRVFVLAYPAPDDRTLKEEDREKLLETKLQQIEEAETATLEARAKSKLGSPPQGNSWLGSIIATIIGNLKVSISNVHIRYEDSTSNPGHPFAAGITLAKLAAVTMDEEGNETFDTSGALDKLRSSSMKFKGSSPRGFKYNKNIDWAFKMNSLQLERLALYHDSNSFPWEIEKQWDNITPEEWIEMFEDGIKEQTEHKIKSKWALNRHYLLSPINGSLKYHRLGNQERNNPEIPFERASVILNDVNVTITEVPLKVLDIVGYIFLGVFLIFHQEAPRLWWRFAAQASLQQKRLWYTYRFSWDSIHHLCQLRRRYIQLYANFLQQSSDVNYPEMREIEKDLDSKVILLWRLLAHAKVESVKSKEAAEQRKLKKGGWFSFNWSVGFAASF</sequence>
<evidence type="ECO:0000256" key="1">
    <source>
        <dbReference type="ARBA" id="ARBA00022448"/>
    </source>
</evidence>
<dbReference type="PANTHER" id="PTHR45523">
    <property type="entry name" value="TETRATRICOPEPTIDE REPEAT (TPR)-CONTAINING PROTEIN-RELATED"/>
    <property type="match status" value="1"/>
</dbReference>
<proteinExistence type="predicted"/>
<evidence type="ECO:0000313" key="3">
    <source>
        <dbReference type="EMBL" id="AAF79523.1"/>
    </source>
</evidence>
<organism evidence="3">
    <name type="scientific">Arabidopsis thaliana</name>
    <name type="common">Mouse-ear cress</name>
    <dbReference type="NCBI Taxonomy" id="3702"/>
    <lineage>
        <taxon>Eukaryota</taxon>
        <taxon>Viridiplantae</taxon>
        <taxon>Streptophyta</taxon>
        <taxon>Embryophyta</taxon>
        <taxon>Tracheophyta</taxon>
        <taxon>Spermatophyta</taxon>
        <taxon>Magnoliopsida</taxon>
        <taxon>eudicotyledons</taxon>
        <taxon>Gunneridae</taxon>
        <taxon>Pentapetalae</taxon>
        <taxon>rosids</taxon>
        <taxon>malvids</taxon>
        <taxon>Brassicales</taxon>
        <taxon>Brassicaceae</taxon>
        <taxon>Camelineae</taxon>
        <taxon>Arabidopsis</taxon>
    </lineage>
</organism>
<dbReference type="PANTHER" id="PTHR45523:SF2">
    <property type="entry name" value="OS02G0470600 PROTEIN"/>
    <property type="match status" value="1"/>
</dbReference>
<dbReference type="AlphaFoldDB" id="Q9LNG1"/>
<dbReference type="ExpressionAtlas" id="Q9LNG1">
    <property type="expression patterns" value="baseline and differential"/>
</dbReference>
<dbReference type="InterPro" id="IPR026854">
    <property type="entry name" value="VPS13_N"/>
</dbReference>
<reference evidence="3" key="2">
    <citation type="submission" date="2000-04" db="EMBL/GenBank/DDBJ databases">
        <title>Genomic sequence for Arabidopsis thaliana BAC F21D18 from chromosome I.</title>
        <authorList>
            <person name="Chao Q."/>
            <person name="Brooks S."/>
            <person name="Buehler E."/>
            <person name="Johnson-Hopson C."/>
            <person name="Khan S."/>
            <person name="Kim C."/>
            <person name="Shinn P."/>
            <person name="Altafi H."/>
            <person name="Bei Q."/>
            <person name="Chin C."/>
            <person name="Chiou J."/>
            <person name="Choi E."/>
            <person name="Conn L."/>
            <person name="Conway A."/>
            <person name="Gonzales A."/>
            <person name="Hansen N."/>
            <person name="Howng B."/>
            <person name="Koo T."/>
            <person name="Lam B."/>
            <person name="Lee J."/>
            <person name="Lenz C."/>
            <person name="Li J."/>
            <person name="Liu A."/>
            <person name="Liu K."/>
            <person name="Liu S."/>
            <person name="Mukharsky N."/>
            <person name="Nguyen M."/>
            <person name="Palm C."/>
            <person name="Pham P."/>
            <person name="Sakano H."/>
            <person name="Schwartz J."/>
            <person name="Southwick A."/>
            <person name="Thaveri A."/>
            <person name="Toriumi M."/>
            <person name="Vaysberg M."/>
            <person name="Yu G."/>
            <person name="Federspiel N.A."/>
            <person name="Theologis A."/>
            <person name="Ecker J.R."/>
        </authorList>
    </citation>
    <scope>NUCLEOTIDE SEQUENCE</scope>
</reference>
<protein>
    <submittedName>
        <fullName evidence="3">F21D18.20</fullName>
    </submittedName>
</protein>